<organism evidence="1 2">
    <name type="scientific">Sphingomonas echinoides</name>
    <dbReference type="NCBI Taxonomy" id="59803"/>
    <lineage>
        <taxon>Bacteria</taxon>
        <taxon>Pseudomonadati</taxon>
        <taxon>Pseudomonadota</taxon>
        <taxon>Alphaproteobacteria</taxon>
        <taxon>Sphingomonadales</taxon>
        <taxon>Sphingomonadaceae</taxon>
        <taxon>Sphingomonas</taxon>
    </lineage>
</organism>
<name>A0ABU4PKF4_9SPHN</name>
<reference evidence="1 2" key="1">
    <citation type="submission" date="2023-11" db="EMBL/GenBank/DDBJ databases">
        <title>MicrobeMod: A computational toolkit for identifying prokaryotic methylation and restriction-modification with nanopore sequencing.</title>
        <authorList>
            <person name="Crits-Christoph A."/>
            <person name="Kang S.C."/>
            <person name="Lee H."/>
            <person name="Ostrov N."/>
        </authorList>
    </citation>
    <scope>NUCLEOTIDE SEQUENCE [LARGE SCALE GENOMIC DNA]</scope>
    <source>
        <strain evidence="1 2">ATCC 14820</strain>
    </source>
</reference>
<sequence length="89" mass="9391">MSAIDLKRQKLIAAADYVGKLTRAGVPAATIIDGLVANHGATYRTRYDGSRLSCAGVVSTCTFSPDKGLLENWTKTATLRLMASAMVSA</sequence>
<comment type="caution">
    <text evidence="1">The sequence shown here is derived from an EMBL/GenBank/DDBJ whole genome shotgun (WGS) entry which is preliminary data.</text>
</comment>
<keyword evidence="2" id="KW-1185">Reference proteome</keyword>
<accession>A0ABU4PKF4</accession>
<protein>
    <submittedName>
        <fullName evidence="1">Uncharacterized protein</fullName>
    </submittedName>
</protein>
<evidence type="ECO:0000313" key="2">
    <source>
        <dbReference type="Proteomes" id="UP001279660"/>
    </source>
</evidence>
<evidence type="ECO:0000313" key="1">
    <source>
        <dbReference type="EMBL" id="MDX5984665.1"/>
    </source>
</evidence>
<gene>
    <name evidence="1" type="ORF">SIL82_10360</name>
</gene>
<dbReference type="RefSeq" id="WP_010403029.1">
    <property type="nucleotide sequence ID" value="NZ_JAWXXV010000001.1"/>
</dbReference>
<dbReference type="Proteomes" id="UP001279660">
    <property type="component" value="Unassembled WGS sequence"/>
</dbReference>
<proteinExistence type="predicted"/>
<dbReference type="EMBL" id="JAWXXV010000001">
    <property type="protein sequence ID" value="MDX5984665.1"/>
    <property type="molecule type" value="Genomic_DNA"/>
</dbReference>